<name>A0ABS7RHS7_9ACTN</name>
<dbReference type="InterPro" id="IPR050722">
    <property type="entry name" value="Pyruvate:ferred/Flavod_OxRd"/>
</dbReference>
<dbReference type="InterPro" id="IPR019752">
    <property type="entry name" value="Pyrv/ketoisovalerate_OxRed_cat"/>
</dbReference>
<dbReference type="NCBIfam" id="TIGR03710">
    <property type="entry name" value="OAFO_sf"/>
    <property type="match status" value="1"/>
</dbReference>
<dbReference type="Gene3D" id="3.40.50.970">
    <property type="match status" value="1"/>
</dbReference>
<dbReference type="Gene3D" id="3.40.50.920">
    <property type="match status" value="1"/>
</dbReference>
<organism evidence="5 6">
    <name type="scientific">Nocardioides jiangsuensis</name>
    <dbReference type="NCBI Taxonomy" id="2866161"/>
    <lineage>
        <taxon>Bacteria</taxon>
        <taxon>Bacillati</taxon>
        <taxon>Actinomycetota</taxon>
        <taxon>Actinomycetes</taxon>
        <taxon>Propionibacteriales</taxon>
        <taxon>Nocardioidaceae</taxon>
        <taxon>Nocardioides</taxon>
    </lineage>
</organism>
<dbReference type="Pfam" id="PF01558">
    <property type="entry name" value="POR"/>
    <property type="match status" value="1"/>
</dbReference>
<evidence type="ECO:0000313" key="6">
    <source>
        <dbReference type="Proteomes" id="UP000754710"/>
    </source>
</evidence>
<accession>A0ABS7RHS7</accession>
<dbReference type="EMBL" id="JAIEZQ010000001">
    <property type="protein sequence ID" value="MBY9074593.1"/>
    <property type="molecule type" value="Genomic_DNA"/>
</dbReference>
<comment type="caution">
    <text evidence="5">The sequence shown here is derived from an EMBL/GenBank/DDBJ whole genome shotgun (WGS) entry which is preliminary data.</text>
</comment>
<dbReference type="InterPro" id="IPR002880">
    <property type="entry name" value="Pyrv_Fd/Flavodoxin_OxRdtase_N"/>
</dbReference>
<protein>
    <submittedName>
        <fullName evidence="5">2-oxoacid:acceptor oxidoreductase subunit alpha</fullName>
    </submittedName>
</protein>
<evidence type="ECO:0000313" key="5">
    <source>
        <dbReference type="EMBL" id="MBY9074593.1"/>
    </source>
</evidence>
<sequence length="639" mass="68620">MTKQVKQLDRVIIRFAGDSGDGMQLTGDRFTQETATFGNDLSTLPNFPAEIRAPAGTLPGVSSFQVHFADHDILTPGDSPDVLVAMNPAALKANLGDIKPGASVIVDSHDFTTRNLNRAGYAENPLETDALDEYAVHAFDLTDMTVEAVKEFGLSRKDAGRAKNMFALGLLSWMYGRPTEPTITFLERRFAKAPDIRDANVTAFKAGWNFGETTEAFVVQYEIKPAPMESGTYRNITGNLALAYGLVAGSTQSGLPLFLGSYPITPASDILHELSKHKRFGVTTFQAEDEIAGVGAALGAAFGGALGVTTTSGPGIALKSETIGLGVMMELPLLVVDVQRGGPSTGLPTKTEQADLLQAMFGRNGEAPIPIVAPRSPADCFDAAVEATRIAVTYRTPVMLLSDGYLANGSEPWRIPETDDLPMIDPQFATEPNHTGAKGQEEFWPYLRDEDTLARPWAVPGTPGLEHRIGGLEKGDGHGNISYDPANHDLMVRTRQAKVERIADTIPPLEVDDPSGEADVLVLGWGSTYGPIGAAVRQVRKTGLHVAQAHLRHLNPFPKDLGDVLKRYDAVMVPEMNLGQLSMLLRARYLVDVVGYNHVRGLPLRAAELADAITDLVEATTSTGDPLGDADTAEKEAAR</sequence>
<gene>
    <name evidence="5" type="ORF">K1X13_07145</name>
</gene>
<evidence type="ECO:0000256" key="1">
    <source>
        <dbReference type="ARBA" id="ARBA00023002"/>
    </source>
</evidence>
<dbReference type="InterPro" id="IPR002869">
    <property type="entry name" value="Pyrv_flavodox_OxRed_cen"/>
</dbReference>
<dbReference type="InterPro" id="IPR009014">
    <property type="entry name" value="Transketo_C/PFOR_II"/>
</dbReference>
<keyword evidence="1" id="KW-0560">Oxidoreductase</keyword>
<dbReference type="PANTHER" id="PTHR32154">
    <property type="entry name" value="PYRUVATE-FLAVODOXIN OXIDOREDUCTASE-RELATED"/>
    <property type="match status" value="1"/>
</dbReference>
<dbReference type="InterPro" id="IPR033412">
    <property type="entry name" value="PFOR_II"/>
</dbReference>
<feature type="domain" description="Pyruvate:ferredoxin oxidoreductase core" evidence="4">
    <location>
        <begin position="518"/>
        <end position="582"/>
    </location>
</feature>
<reference evidence="5 6" key="1">
    <citation type="submission" date="2021-08" db="EMBL/GenBank/DDBJ databases">
        <title>Nocardioides bacterium WL0053 sp. nov., isolated from the sediment.</title>
        <authorList>
            <person name="Wang L."/>
            <person name="Zhang D."/>
            <person name="Zhang A."/>
        </authorList>
    </citation>
    <scope>NUCLEOTIDE SEQUENCE [LARGE SCALE GENOMIC DNA]</scope>
    <source>
        <strain evidence="5 6">WL0053</strain>
    </source>
</reference>
<evidence type="ECO:0000259" key="2">
    <source>
        <dbReference type="Pfam" id="PF01558"/>
    </source>
</evidence>
<dbReference type="Pfam" id="PF17147">
    <property type="entry name" value="PFOR_II"/>
    <property type="match status" value="1"/>
</dbReference>
<feature type="domain" description="Pyruvate flavodoxin/ferredoxin oxidoreductase pyrimidine binding" evidence="3">
    <location>
        <begin position="258"/>
        <end position="473"/>
    </location>
</feature>
<dbReference type="Gene3D" id="3.40.920.10">
    <property type="entry name" value="Pyruvate-ferredoxin oxidoreductase, PFOR, domain III"/>
    <property type="match status" value="1"/>
</dbReference>
<evidence type="ECO:0000259" key="3">
    <source>
        <dbReference type="Pfam" id="PF01855"/>
    </source>
</evidence>
<evidence type="ECO:0000259" key="4">
    <source>
        <dbReference type="Pfam" id="PF17147"/>
    </source>
</evidence>
<proteinExistence type="predicted"/>
<dbReference type="InterPro" id="IPR029061">
    <property type="entry name" value="THDP-binding"/>
</dbReference>
<dbReference type="SUPFAM" id="SSF52518">
    <property type="entry name" value="Thiamin diphosphate-binding fold (THDP-binding)"/>
    <property type="match status" value="1"/>
</dbReference>
<keyword evidence="6" id="KW-1185">Reference proteome</keyword>
<dbReference type="InterPro" id="IPR022367">
    <property type="entry name" value="2-oxoacid/accept_OxRdtase_asu"/>
</dbReference>
<dbReference type="CDD" id="cd07034">
    <property type="entry name" value="TPP_PYR_PFOR_IOR-alpha_like"/>
    <property type="match status" value="1"/>
</dbReference>
<dbReference type="SUPFAM" id="SSF53323">
    <property type="entry name" value="Pyruvate-ferredoxin oxidoreductase, PFOR, domain III"/>
    <property type="match status" value="1"/>
</dbReference>
<dbReference type="Pfam" id="PF01855">
    <property type="entry name" value="POR_N"/>
    <property type="match status" value="1"/>
</dbReference>
<feature type="domain" description="Pyruvate/ketoisovalerate oxidoreductase catalytic" evidence="2">
    <location>
        <begin position="20"/>
        <end position="207"/>
    </location>
</feature>
<dbReference type="PANTHER" id="PTHR32154:SF20">
    <property type="entry name" value="2-OXOGLUTARATE OXIDOREDUCTASE SUBUNIT KORA"/>
    <property type="match status" value="1"/>
</dbReference>
<dbReference type="Proteomes" id="UP000754710">
    <property type="component" value="Unassembled WGS sequence"/>
</dbReference>
<dbReference type="SUPFAM" id="SSF52922">
    <property type="entry name" value="TK C-terminal domain-like"/>
    <property type="match status" value="1"/>
</dbReference>